<protein>
    <submittedName>
        <fullName evidence="2">Uncharacterized protein</fullName>
    </submittedName>
</protein>
<keyword evidence="3" id="KW-1185">Reference proteome</keyword>
<dbReference type="OrthoDB" id="10540184at2759"/>
<accession>D7G2T0</accession>
<gene>
    <name evidence="2" type="ORF">Esi_0483_0008</name>
</gene>
<feature type="region of interest" description="Disordered" evidence="1">
    <location>
        <begin position="176"/>
        <end position="212"/>
    </location>
</feature>
<dbReference type="EMBL" id="FN649760">
    <property type="protein sequence ID" value="CBJ33434.1"/>
    <property type="molecule type" value="Genomic_DNA"/>
</dbReference>
<feature type="region of interest" description="Disordered" evidence="1">
    <location>
        <begin position="458"/>
        <end position="480"/>
    </location>
</feature>
<dbReference type="InParanoid" id="D7G2T0"/>
<feature type="compositionally biased region" description="Low complexity" evidence="1">
    <location>
        <begin position="36"/>
        <end position="45"/>
    </location>
</feature>
<evidence type="ECO:0000256" key="1">
    <source>
        <dbReference type="SAM" id="MobiDB-lite"/>
    </source>
</evidence>
<feature type="region of interest" description="Disordered" evidence="1">
    <location>
        <begin position="36"/>
        <end position="103"/>
    </location>
</feature>
<evidence type="ECO:0000313" key="3">
    <source>
        <dbReference type="Proteomes" id="UP000002630"/>
    </source>
</evidence>
<feature type="compositionally biased region" description="Low complexity" evidence="1">
    <location>
        <begin position="330"/>
        <end position="385"/>
    </location>
</feature>
<dbReference type="PANTHER" id="PTHR14312:SF1">
    <property type="entry name" value="BASIC-LEUCINE ZIPPER TRANSCRIPTION FACTOR A"/>
    <property type="match status" value="1"/>
</dbReference>
<dbReference type="GO" id="GO:0005634">
    <property type="term" value="C:nucleus"/>
    <property type="evidence" value="ECO:0007669"/>
    <property type="project" value="TreeGrafter"/>
</dbReference>
<dbReference type="GO" id="GO:0043565">
    <property type="term" value="F:sequence-specific DNA binding"/>
    <property type="evidence" value="ECO:0007669"/>
    <property type="project" value="TreeGrafter"/>
</dbReference>
<sequence length="579" mass="60955">MWRALLRVALLHLDAARRRREAPAAALASPTTAAAAAAADAPGRPETIPNTPAAAATRSPAGGSFSGPVPVPVSAAAPPRSKHDGARYRGRIPVGGGGGEGAASPRLGASAEVPLPVAMETCGHLLPMWGYRRKAFIEGIKACDVLQTREVLLALSWMMAKAKVFPAFEQARLVSPLPTTTPATNPTPPHGENVSASSPTPPPFPRDVSETPEVRRVSAEAFAAFLATEGRRSVPPPDWGGRLGKEEGVRMGEAEAKGEGMARALGAAREMMSCYGGLEGELRVVEGLETARQRMLLRMRSLFRDVAESQPGSGKVAASPRTTEARPEPQQQQQQRQQQQQQQQRQQQPSATSTSPAGTANAAAMSGRAGAAAATATQPTTKTTSRCQRPSRKKCTPRAEVSPFCLCLVACRPPGELSRSLAKVTRAREVLDALDEGREHAGRWCRWASSALVAAESAAPPRSGADSGAAAGSRGAPRLPEDTSSLIAAAATISEPPEDNQTTGDLRDAMLRQTWCLQEGLERRVRAALPPAAGTHAAGSTVPPWLSAATAMLEQTRRDGSAPTRTGRSFDFDAKFFLA</sequence>
<dbReference type="GO" id="GO:0010468">
    <property type="term" value="P:regulation of gene expression"/>
    <property type="evidence" value="ECO:0007669"/>
    <property type="project" value="TreeGrafter"/>
</dbReference>
<evidence type="ECO:0000313" key="2">
    <source>
        <dbReference type="EMBL" id="CBJ33434.1"/>
    </source>
</evidence>
<feature type="region of interest" description="Disordered" evidence="1">
    <location>
        <begin position="306"/>
        <end position="394"/>
    </location>
</feature>
<organism evidence="2 3">
    <name type="scientific">Ectocarpus siliculosus</name>
    <name type="common">Brown alga</name>
    <name type="synonym">Conferva siliculosa</name>
    <dbReference type="NCBI Taxonomy" id="2880"/>
    <lineage>
        <taxon>Eukaryota</taxon>
        <taxon>Sar</taxon>
        <taxon>Stramenopiles</taxon>
        <taxon>Ochrophyta</taxon>
        <taxon>PX clade</taxon>
        <taxon>Phaeophyceae</taxon>
        <taxon>Ectocarpales</taxon>
        <taxon>Ectocarpaceae</taxon>
        <taxon>Ectocarpus</taxon>
    </lineage>
</organism>
<dbReference type="PANTHER" id="PTHR14312">
    <property type="entry name" value="CREB/ATF BZIP TRANSCRIPTION FACTOR"/>
    <property type="match status" value="1"/>
</dbReference>
<dbReference type="AlphaFoldDB" id="D7G2T0"/>
<feature type="compositionally biased region" description="Low complexity" evidence="1">
    <location>
        <begin position="59"/>
        <end position="79"/>
    </location>
</feature>
<reference evidence="2 3" key="1">
    <citation type="journal article" date="2010" name="Nature">
        <title>The Ectocarpus genome and the independent evolution of multicellularity in brown algae.</title>
        <authorList>
            <person name="Cock J.M."/>
            <person name="Sterck L."/>
            <person name="Rouze P."/>
            <person name="Scornet D."/>
            <person name="Allen A.E."/>
            <person name="Amoutzias G."/>
            <person name="Anthouard V."/>
            <person name="Artiguenave F."/>
            <person name="Aury J.M."/>
            <person name="Badger J.H."/>
            <person name="Beszteri B."/>
            <person name="Billiau K."/>
            <person name="Bonnet E."/>
            <person name="Bothwell J.H."/>
            <person name="Bowler C."/>
            <person name="Boyen C."/>
            <person name="Brownlee C."/>
            <person name="Carrano C.J."/>
            <person name="Charrier B."/>
            <person name="Cho G.Y."/>
            <person name="Coelho S.M."/>
            <person name="Collen J."/>
            <person name="Corre E."/>
            <person name="Da Silva C."/>
            <person name="Delage L."/>
            <person name="Delaroque N."/>
            <person name="Dittami S.M."/>
            <person name="Doulbeau S."/>
            <person name="Elias M."/>
            <person name="Farnham G."/>
            <person name="Gachon C.M."/>
            <person name="Gschloessl B."/>
            <person name="Heesch S."/>
            <person name="Jabbari K."/>
            <person name="Jubin C."/>
            <person name="Kawai H."/>
            <person name="Kimura K."/>
            <person name="Kloareg B."/>
            <person name="Kupper F.C."/>
            <person name="Lang D."/>
            <person name="Le Bail A."/>
            <person name="Leblanc C."/>
            <person name="Lerouge P."/>
            <person name="Lohr M."/>
            <person name="Lopez P.J."/>
            <person name="Martens C."/>
            <person name="Maumus F."/>
            <person name="Michel G."/>
            <person name="Miranda-Saavedra D."/>
            <person name="Morales J."/>
            <person name="Moreau H."/>
            <person name="Motomura T."/>
            <person name="Nagasato C."/>
            <person name="Napoli C.A."/>
            <person name="Nelson D.R."/>
            <person name="Nyvall-Collen P."/>
            <person name="Peters A.F."/>
            <person name="Pommier C."/>
            <person name="Potin P."/>
            <person name="Poulain J."/>
            <person name="Quesneville H."/>
            <person name="Read B."/>
            <person name="Rensing S.A."/>
            <person name="Ritter A."/>
            <person name="Rousvoal S."/>
            <person name="Samanta M."/>
            <person name="Samson G."/>
            <person name="Schroeder D.C."/>
            <person name="Segurens B."/>
            <person name="Strittmatter M."/>
            <person name="Tonon T."/>
            <person name="Tregear J.W."/>
            <person name="Valentin K."/>
            <person name="von Dassow P."/>
            <person name="Yamagishi T."/>
            <person name="Van de Peer Y."/>
            <person name="Wincker P."/>
        </authorList>
    </citation>
    <scope>NUCLEOTIDE SEQUENCE [LARGE SCALE GENOMIC DNA]</scope>
    <source>
        <strain evidence="3">Ec32 / CCAP1310/4</strain>
    </source>
</reference>
<proteinExistence type="predicted"/>
<name>D7G2T0_ECTSI</name>
<dbReference type="Proteomes" id="UP000002630">
    <property type="component" value="Unassembled WGS sequence"/>
</dbReference>
<feature type="compositionally biased region" description="Low complexity" evidence="1">
    <location>
        <begin position="458"/>
        <end position="478"/>
    </location>
</feature>